<accession>A0ABY9KTY8</accession>
<protein>
    <submittedName>
        <fullName evidence="4">CBS domain-containing protein</fullName>
    </submittedName>
</protein>
<dbReference type="Gene3D" id="3.10.580.10">
    <property type="entry name" value="CBS-domain"/>
    <property type="match status" value="1"/>
</dbReference>
<organism evidence="4 5">
    <name type="scientific">Aciduricibacillus chroicocephali</name>
    <dbReference type="NCBI Taxonomy" id="3054939"/>
    <lineage>
        <taxon>Bacteria</taxon>
        <taxon>Bacillati</taxon>
        <taxon>Bacillota</taxon>
        <taxon>Bacilli</taxon>
        <taxon>Bacillales</taxon>
        <taxon>Bacillaceae</taxon>
        <taxon>Aciduricibacillus</taxon>
    </lineage>
</organism>
<dbReference type="RefSeq" id="WP_348027322.1">
    <property type="nucleotide sequence ID" value="NZ_CP129113.1"/>
</dbReference>
<dbReference type="SMART" id="SM00116">
    <property type="entry name" value="CBS"/>
    <property type="match status" value="2"/>
</dbReference>
<dbReference type="Proteomes" id="UP001180087">
    <property type="component" value="Chromosome"/>
</dbReference>
<name>A0ABY9KTY8_9BACI</name>
<reference evidence="4" key="1">
    <citation type="submission" date="2023-06" db="EMBL/GenBank/DDBJ databases">
        <title>A Treasure from Seagulls: Isolation and Description of Aciduricobacillus qingdaonensis gen. nov., sp. nov., a Rare Obligately Uric Acid-utilizing Member in the Family Bacillaceae.</title>
        <authorList>
            <person name="Liu W."/>
            <person name="Wang B."/>
        </authorList>
    </citation>
    <scope>NUCLEOTIDE SEQUENCE</scope>
    <source>
        <strain evidence="4">44XB</strain>
    </source>
</reference>
<evidence type="ECO:0000313" key="4">
    <source>
        <dbReference type="EMBL" id="WLV24369.1"/>
    </source>
</evidence>
<dbReference type="InterPro" id="IPR000644">
    <property type="entry name" value="CBS_dom"/>
</dbReference>
<evidence type="ECO:0000256" key="2">
    <source>
        <dbReference type="PROSITE-ProRule" id="PRU00703"/>
    </source>
</evidence>
<evidence type="ECO:0000313" key="5">
    <source>
        <dbReference type="Proteomes" id="UP001180087"/>
    </source>
</evidence>
<dbReference type="InterPro" id="IPR046342">
    <property type="entry name" value="CBS_dom_sf"/>
</dbReference>
<dbReference type="InterPro" id="IPR051257">
    <property type="entry name" value="Diverse_CBS-Domain"/>
</dbReference>
<dbReference type="SUPFAM" id="SSF54631">
    <property type="entry name" value="CBS-domain pair"/>
    <property type="match status" value="1"/>
</dbReference>
<gene>
    <name evidence="4" type="ORF">QR721_12105</name>
</gene>
<evidence type="ECO:0000256" key="1">
    <source>
        <dbReference type="ARBA" id="ARBA00023122"/>
    </source>
</evidence>
<sequence length="151" mass="16868">MRAKDMMIKDVYFVGEHATVRDVVRHFISHRISGLPVVKENGELCGYISDGDIMRYIGKHQDIIIDSILSVGVISADDRSFSERAQEVLDLDVHSITKRKIITIDAEAEAEDVAAVLGKKQIKKLPVTEHGKLVGIISRGDVIRNTFEKLL</sequence>
<keyword evidence="1 2" id="KW-0129">CBS domain</keyword>
<dbReference type="PANTHER" id="PTHR43080:SF2">
    <property type="entry name" value="CBS DOMAIN-CONTAINING PROTEIN"/>
    <property type="match status" value="1"/>
</dbReference>
<feature type="domain" description="CBS" evidence="3">
    <location>
        <begin position="7"/>
        <end position="63"/>
    </location>
</feature>
<keyword evidence="5" id="KW-1185">Reference proteome</keyword>
<dbReference type="EMBL" id="CP129113">
    <property type="protein sequence ID" value="WLV24369.1"/>
    <property type="molecule type" value="Genomic_DNA"/>
</dbReference>
<proteinExistence type="predicted"/>
<dbReference type="PROSITE" id="PS51371">
    <property type="entry name" value="CBS"/>
    <property type="match status" value="2"/>
</dbReference>
<dbReference type="Pfam" id="PF00571">
    <property type="entry name" value="CBS"/>
    <property type="match status" value="2"/>
</dbReference>
<dbReference type="PANTHER" id="PTHR43080">
    <property type="entry name" value="CBS DOMAIN-CONTAINING PROTEIN CBSX3, MITOCHONDRIAL"/>
    <property type="match status" value="1"/>
</dbReference>
<feature type="domain" description="CBS" evidence="3">
    <location>
        <begin position="96"/>
        <end position="151"/>
    </location>
</feature>
<evidence type="ECO:0000259" key="3">
    <source>
        <dbReference type="PROSITE" id="PS51371"/>
    </source>
</evidence>